<feature type="transmembrane region" description="Helical" evidence="6">
    <location>
        <begin position="6"/>
        <end position="23"/>
    </location>
</feature>
<evidence type="ECO:0000256" key="5">
    <source>
        <dbReference type="ARBA" id="ARBA00023136"/>
    </source>
</evidence>
<protein>
    <submittedName>
        <fullName evidence="8">Predicted arabinose efflux permease, MFS family</fullName>
    </submittedName>
</protein>
<dbReference type="InterPro" id="IPR036259">
    <property type="entry name" value="MFS_trans_sf"/>
</dbReference>
<evidence type="ECO:0000256" key="2">
    <source>
        <dbReference type="ARBA" id="ARBA00022475"/>
    </source>
</evidence>
<feature type="transmembrane region" description="Helical" evidence="6">
    <location>
        <begin position="139"/>
        <end position="159"/>
    </location>
</feature>
<dbReference type="InterPro" id="IPR050189">
    <property type="entry name" value="MFS_Efflux_Transporters"/>
</dbReference>
<feature type="domain" description="Major facilitator superfamily (MFS) profile" evidence="7">
    <location>
        <begin position="74"/>
        <end position="447"/>
    </location>
</feature>
<evidence type="ECO:0000256" key="6">
    <source>
        <dbReference type="SAM" id="Phobius"/>
    </source>
</evidence>
<sequence>MECAPFISIALMMTIEPLAYWVAKTDSYNRSPLRPPAWFQAAPLLEPNAMSSALQAPHGRPEHNQQSVKQQWLAILSVAVGAFALVTSEFLPVGVLNDVASDLGISAGHAGLMVTLPGIMAALAAPFLSVSIGGMDRRYLLIGLTLIMIVANSVVAFASDFSLLLFGRVLLGISIGGFWATAIALSGRLAPKGVGVAQATSIIMVGVTLATVLGVPVGTWLSGLMGWRMTFLITALLGVPVLLAQVFLLPRLMPEKAIRISDLPALFINPQSRVGLIAVLLIGLAHFAAYTYVAPFFKYSSGFDGPTIGSLLLLFGVAGVFGNIFAGFAANRSVRHTLLLVALMIGTSTALFPYFATGMTGAAMLIGLWGFAFGAFPACASIWMFVVAPKDVERGMPLFVALFQVIIALGSFFGGRIVDQLGSAVLLSLATALVGCGFVTVLVLGRNVSNRLAAEPC</sequence>
<dbReference type="PANTHER" id="PTHR43124:SF3">
    <property type="entry name" value="CHLORAMPHENICOL EFFLUX PUMP RV0191"/>
    <property type="match status" value="1"/>
</dbReference>
<feature type="transmembrane region" description="Helical" evidence="6">
    <location>
        <begin position="229"/>
        <end position="253"/>
    </location>
</feature>
<feature type="transmembrane region" description="Helical" evidence="6">
    <location>
        <begin position="165"/>
        <end position="190"/>
    </location>
</feature>
<keyword evidence="5 6" id="KW-0472">Membrane</keyword>
<organism evidence="8 9">
    <name type="scientific">Pseudomonas extremaustralis</name>
    <dbReference type="NCBI Taxonomy" id="359110"/>
    <lineage>
        <taxon>Bacteria</taxon>
        <taxon>Pseudomonadati</taxon>
        <taxon>Pseudomonadota</taxon>
        <taxon>Gammaproteobacteria</taxon>
        <taxon>Pseudomonadales</taxon>
        <taxon>Pseudomonadaceae</taxon>
        <taxon>Pseudomonas</taxon>
    </lineage>
</organism>
<comment type="subcellular location">
    <subcellularLocation>
        <location evidence="1">Cell membrane</location>
        <topology evidence="1">Multi-pass membrane protein</topology>
    </subcellularLocation>
</comment>
<feature type="transmembrane region" description="Helical" evidence="6">
    <location>
        <begin position="398"/>
        <end position="418"/>
    </location>
</feature>
<proteinExistence type="predicted"/>
<feature type="transmembrane region" description="Helical" evidence="6">
    <location>
        <begin position="362"/>
        <end position="386"/>
    </location>
</feature>
<dbReference type="Proteomes" id="UP000182858">
    <property type="component" value="Chromosome I"/>
</dbReference>
<evidence type="ECO:0000256" key="1">
    <source>
        <dbReference type="ARBA" id="ARBA00004651"/>
    </source>
</evidence>
<dbReference type="Pfam" id="PF07690">
    <property type="entry name" value="MFS_1"/>
    <property type="match status" value="1"/>
</dbReference>
<dbReference type="PANTHER" id="PTHR43124">
    <property type="entry name" value="PURINE EFFLUX PUMP PBUE"/>
    <property type="match status" value="1"/>
</dbReference>
<reference evidence="8 9" key="1">
    <citation type="submission" date="2016-10" db="EMBL/GenBank/DDBJ databases">
        <authorList>
            <person name="Varghese N."/>
            <person name="Submissions S."/>
        </authorList>
    </citation>
    <scope>NUCLEOTIDE SEQUENCE [LARGE SCALE GENOMIC DNA]</scope>
    <source>
        <strain evidence="8 9">DSM 17835</strain>
    </source>
</reference>
<evidence type="ECO:0000313" key="9">
    <source>
        <dbReference type="Proteomes" id="UP000182858"/>
    </source>
</evidence>
<dbReference type="CDD" id="cd17324">
    <property type="entry name" value="MFS_NepI_like"/>
    <property type="match status" value="1"/>
</dbReference>
<keyword evidence="4 6" id="KW-1133">Transmembrane helix</keyword>
<keyword evidence="9" id="KW-1185">Reference proteome</keyword>
<gene>
    <name evidence="8" type="ORF">SAMN05216591_0467</name>
</gene>
<feature type="transmembrane region" description="Helical" evidence="6">
    <location>
        <begin position="72"/>
        <end position="91"/>
    </location>
</feature>
<dbReference type="SUPFAM" id="SSF103473">
    <property type="entry name" value="MFS general substrate transporter"/>
    <property type="match status" value="1"/>
</dbReference>
<dbReference type="InterPro" id="IPR020846">
    <property type="entry name" value="MFS_dom"/>
</dbReference>
<dbReference type="EMBL" id="LT629689">
    <property type="protein sequence ID" value="SDE63966.1"/>
    <property type="molecule type" value="Genomic_DNA"/>
</dbReference>
<evidence type="ECO:0000313" key="8">
    <source>
        <dbReference type="EMBL" id="SDE63966.1"/>
    </source>
</evidence>
<feature type="transmembrane region" description="Helical" evidence="6">
    <location>
        <begin position="274"/>
        <end position="293"/>
    </location>
</feature>
<name>A0ABY0MXB8_9PSED</name>
<keyword evidence="3 6" id="KW-0812">Transmembrane</keyword>
<evidence type="ECO:0000256" key="3">
    <source>
        <dbReference type="ARBA" id="ARBA00022692"/>
    </source>
</evidence>
<feature type="transmembrane region" description="Helical" evidence="6">
    <location>
        <begin position="202"/>
        <end position="223"/>
    </location>
</feature>
<accession>A0ABY0MXB8</accession>
<dbReference type="InterPro" id="IPR011701">
    <property type="entry name" value="MFS"/>
</dbReference>
<dbReference type="Gene3D" id="1.20.1250.20">
    <property type="entry name" value="MFS general substrate transporter like domains"/>
    <property type="match status" value="1"/>
</dbReference>
<feature type="transmembrane region" description="Helical" evidence="6">
    <location>
        <begin position="103"/>
        <end position="127"/>
    </location>
</feature>
<evidence type="ECO:0000259" key="7">
    <source>
        <dbReference type="PROSITE" id="PS50850"/>
    </source>
</evidence>
<dbReference type="PROSITE" id="PS50850">
    <property type="entry name" value="MFS"/>
    <property type="match status" value="1"/>
</dbReference>
<feature type="transmembrane region" description="Helical" evidence="6">
    <location>
        <begin position="424"/>
        <end position="444"/>
    </location>
</feature>
<keyword evidence="2" id="KW-1003">Cell membrane</keyword>
<feature type="transmembrane region" description="Helical" evidence="6">
    <location>
        <begin position="337"/>
        <end position="356"/>
    </location>
</feature>
<feature type="transmembrane region" description="Helical" evidence="6">
    <location>
        <begin position="308"/>
        <end position="330"/>
    </location>
</feature>
<evidence type="ECO:0000256" key="4">
    <source>
        <dbReference type="ARBA" id="ARBA00022989"/>
    </source>
</evidence>